<evidence type="ECO:0000256" key="1">
    <source>
        <dbReference type="SAM" id="Phobius"/>
    </source>
</evidence>
<feature type="transmembrane region" description="Helical" evidence="1">
    <location>
        <begin position="21"/>
        <end position="40"/>
    </location>
</feature>
<comment type="caution">
    <text evidence="2">The sequence shown here is derived from an EMBL/GenBank/DDBJ whole genome shotgun (WGS) entry which is preliminary data.</text>
</comment>
<evidence type="ECO:0000313" key="3">
    <source>
        <dbReference type="Proteomes" id="UP000823046"/>
    </source>
</evidence>
<reference evidence="2 3" key="1">
    <citation type="journal article" date="2020" name="bioRxiv">
        <title>Metabolic contributions of an alphaproteobacterial endosymbiont in the apicomplexan Cardiosporidium cionae.</title>
        <authorList>
            <person name="Hunter E.S."/>
            <person name="Paight C.J."/>
            <person name="Lane C.E."/>
        </authorList>
    </citation>
    <scope>NUCLEOTIDE SEQUENCE [LARGE SCALE GENOMIC DNA]</scope>
    <source>
        <strain evidence="2">ESH_2018</strain>
    </source>
</reference>
<keyword evidence="1" id="KW-0812">Transmembrane</keyword>
<dbReference type="EMBL" id="JADAQX010000030">
    <property type="protein sequence ID" value="KAF8822700.1"/>
    <property type="molecule type" value="Genomic_DNA"/>
</dbReference>
<keyword evidence="1" id="KW-1133">Transmembrane helix</keyword>
<gene>
    <name evidence="2" type="ORF">IE077_003074</name>
</gene>
<keyword evidence="3" id="KW-1185">Reference proteome</keyword>
<keyword evidence="1" id="KW-0472">Membrane</keyword>
<proteinExistence type="predicted"/>
<organism evidence="2 3">
    <name type="scientific">Cardiosporidium cionae</name>
    <dbReference type="NCBI Taxonomy" id="476202"/>
    <lineage>
        <taxon>Eukaryota</taxon>
        <taxon>Sar</taxon>
        <taxon>Alveolata</taxon>
        <taxon>Apicomplexa</taxon>
        <taxon>Aconoidasida</taxon>
        <taxon>Nephromycida</taxon>
        <taxon>Cardiosporidium</taxon>
    </lineage>
</organism>
<protein>
    <submittedName>
        <fullName evidence="2">Uncharacterized protein</fullName>
    </submittedName>
</protein>
<sequence length="668" mass="76924">MEGRTVQQNTLFNCNLSNLHWKFWLLSFLNFAVYFPISTWCDKIYADSKQRIPYKNLNCWLREDPFPDAGVSLTVSYNEMTTQKPRQQQIITCNKRAAQSSLSNKSRDEAICQVLRCTNAGFEKEFFNFKMSGTSYPLLQLLLHRFLNFDIQTYYATINVTKLLFMNLLASWRNGKVNCSLVARKIEEKVRAHRPVKLLSKQLVSHNGLKILDLWNSMADTKKNVGSTYESHFLSRQLEEKLGQQEKNEYWFQKEMRKTFAAETKCCYKITVYHEIPLKRKLTGRNNNPYGPTFNRNAFAAARYVKPSKAVERTFIRNGFFPGSKSYILKKFYASPQLLDNTMQAQKISNWPTRGFGNAGLNHEVTFNDWDVKWKDKVNEIYHEYQVGNRLGFVGITADQLASLRYNIGFSNTMISVLSHDKRNAKEVDVIQGNYGIKVGRSRDASLSTVGVLADSVSTHTAVDHMDRDYMQSVRIKQFEVGLRHDFDDLVKRMNGTDTEFFFMHNNLEVNIEANSFDTRYSVGFEMQENKFLVQHDFDETKSHIEGKWGPGWEIVVENDYEDRYSNATKQKVAIGLDRKIFASAGIGTDTSGNPTGSFALKFPDVGYTTEMIDNNGNNQLKSSIILGKFSYKWSGEIPNFKENNIAIFQMQTAISFKNITENDTFGQ</sequence>
<accession>A0ABQ7JGB8</accession>
<evidence type="ECO:0000313" key="2">
    <source>
        <dbReference type="EMBL" id="KAF8822700.1"/>
    </source>
</evidence>
<dbReference type="Proteomes" id="UP000823046">
    <property type="component" value="Unassembled WGS sequence"/>
</dbReference>
<name>A0ABQ7JGB8_9APIC</name>